<comment type="caution">
    <text evidence="1">The sequence shown here is derived from an EMBL/GenBank/DDBJ whole genome shotgun (WGS) entry which is preliminary data.</text>
</comment>
<gene>
    <name evidence="1" type="ORF">A0H81_07664</name>
</gene>
<evidence type="ECO:0000313" key="2">
    <source>
        <dbReference type="Proteomes" id="UP000092993"/>
    </source>
</evidence>
<dbReference type="Proteomes" id="UP000092993">
    <property type="component" value="Unassembled WGS sequence"/>
</dbReference>
<proteinExistence type="predicted"/>
<organism evidence="1 2">
    <name type="scientific">Grifola frondosa</name>
    <name type="common">Maitake</name>
    <name type="synonym">Polyporus frondosus</name>
    <dbReference type="NCBI Taxonomy" id="5627"/>
    <lineage>
        <taxon>Eukaryota</taxon>
        <taxon>Fungi</taxon>
        <taxon>Dikarya</taxon>
        <taxon>Basidiomycota</taxon>
        <taxon>Agaricomycotina</taxon>
        <taxon>Agaricomycetes</taxon>
        <taxon>Polyporales</taxon>
        <taxon>Grifolaceae</taxon>
        <taxon>Grifola</taxon>
    </lineage>
</organism>
<name>A0A1C7M697_GRIFR</name>
<keyword evidence="2" id="KW-1185">Reference proteome</keyword>
<evidence type="ECO:0000313" key="1">
    <source>
        <dbReference type="EMBL" id="OBZ72441.1"/>
    </source>
</evidence>
<sequence length="92" mass="9519">MENVYAGHGSERSKVLCTVEFGLACTRRVSSLGSDTCANGVDAIPPPDDVKGGTNGLHGPNGLTTVNGSEGVLTRNLLLKPKVLLESVAEIL</sequence>
<accession>A0A1C7M697</accession>
<protein>
    <submittedName>
        <fullName evidence="1">Uncharacterized protein</fullName>
    </submittedName>
</protein>
<dbReference type="EMBL" id="LUGG01000009">
    <property type="protein sequence ID" value="OBZ72441.1"/>
    <property type="molecule type" value="Genomic_DNA"/>
</dbReference>
<dbReference type="OrthoDB" id="3222645at2759"/>
<dbReference type="AlphaFoldDB" id="A0A1C7M697"/>
<reference evidence="1 2" key="1">
    <citation type="submission" date="2016-03" db="EMBL/GenBank/DDBJ databases">
        <title>Whole genome sequencing of Grifola frondosa 9006-11.</title>
        <authorList>
            <person name="Min B."/>
            <person name="Park H."/>
            <person name="Kim J.-G."/>
            <person name="Cho H."/>
            <person name="Oh Y.-L."/>
            <person name="Kong W.-S."/>
            <person name="Choi I.-G."/>
        </authorList>
    </citation>
    <scope>NUCLEOTIDE SEQUENCE [LARGE SCALE GENOMIC DNA]</scope>
    <source>
        <strain evidence="1 2">9006-11</strain>
    </source>
</reference>